<keyword evidence="2" id="KW-1185">Reference proteome</keyword>
<dbReference type="PATRIC" id="fig|1341683.3.peg.2937"/>
<dbReference type="AlphaFoldDB" id="V2VIZ0"/>
<evidence type="ECO:0000313" key="1">
    <source>
        <dbReference type="EMBL" id="ESK47494.1"/>
    </source>
</evidence>
<protein>
    <submittedName>
        <fullName evidence="1">Uncharacterized protein</fullName>
    </submittedName>
</protein>
<dbReference type="HOGENOM" id="CLU_1507488_0_0_6"/>
<proteinExistence type="predicted"/>
<reference evidence="1 2" key="1">
    <citation type="submission" date="2013-10" db="EMBL/GenBank/DDBJ databases">
        <title>The Genome Sequence of Acinetobacter brisouii CIP 110357.</title>
        <authorList>
            <consortium name="The Broad Institute Genomics Platform"/>
            <consortium name="The Broad Institute Genome Sequencing Center for Infectious Disease"/>
            <person name="Cerqueira G."/>
            <person name="Feldgarden M."/>
            <person name="Courvalin P."/>
            <person name="Grillot-Courvalin C."/>
            <person name="Clermont D."/>
            <person name="Rocha E."/>
            <person name="Yoon E.-J."/>
            <person name="Nemec A."/>
            <person name="Young S.K."/>
            <person name="Zeng Q."/>
            <person name="Gargeya S."/>
            <person name="Fitzgerald M."/>
            <person name="Abouelleil A."/>
            <person name="Alvarado L."/>
            <person name="Berlin A.M."/>
            <person name="Chapman S.B."/>
            <person name="Gainer-Dewar J."/>
            <person name="Goldberg J."/>
            <person name="Gnerre S."/>
            <person name="Griggs A."/>
            <person name="Gujja S."/>
            <person name="Hansen M."/>
            <person name="Howarth C."/>
            <person name="Imamovic A."/>
            <person name="Ireland A."/>
            <person name="Larimer J."/>
            <person name="McCowan C."/>
            <person name="Murphy C."/>
            <person name="Pearson M."/>
            <person name="Poon T.W."/>
            <person name="Priest M."/>
            <person name="Roberts A."/>
            <person name="Saif S."/>
            <person name="Shea T."/>
            <person name="Sykes S."/>
            <person name="Wortman J."/>
            <person name="Nusbaum C."/>
            <person name="Birren B."/>
        </authorList>
    </citation>
    <scope>NUCLEOTIDE SEQUENCE [LARGE SCALE GENOMIC DNA]</scope>
    <source>
        <strain evidence="1 2">CIP 110357</strain>
    </source>
</reference>
<dbReference type="EMBL" id="AYEU01000015">
    <property type="protein sequence ID" value="ESK47494.1"/>
    <property type="molecule type" value="Genomic_DNA"/>
</dbReference>
<dbReference type="RefSeq" id="WP_004904485.1">
    <property type="nucleotide sequence ID" value="NZ_BBTI01000016.1"/>
</dbReference>
<name>V2VIZ0_9GAMM</name>
<dbReference type="Proteomes" id="UP000018418">
    <property type="component" value="Unassembled WGS sequence"/>
</dbReference>
<organism evidence="1 2">
    <name type="scientific">Acinetobacter brisouii CIP 110357</name>
    <dbReference type="NCBI Taxonomy" id="1341683"/>
    <lineage>
        <taxon>Bacteria</taxon>
        <taxon>Pseudomonadati</taxon>
        <taxon>Pseudomonadota</taxon>
        <taxon>Gammaproteobacteria</taxon>
        <taxon>Moraxellales</taxon>
        <taxon>Moraxellaceae</taxon>
        <taxon>Acinetobacter</taxon>
    </lineage>
</organism>
<comment type="caution">
    <text evidence="1">The sequence shown here is derived from an EMBL/GenBank/DDBJ whole genome shotgun (WGS) entry which is preliminary data.</text>
</comment>
<gene>
    <name evidence="1" type="ORF">P255_02976</name>
</gene>
<sequence>MTKFYKIENHELVREISSTLDARHKLRCDVQEIAEKLGFDGAGLQANNGESLGTWRCRGFYKIDGKQHTVDKKVWMHKGTGTVTDRGNVSQVHFYLPRKTNKKAFSEISKQLPIQFLKQYGMDDLLNKLCSRNWFFGGVTKLAEKDNIAVVRVSGDTEVINEFMIEIKESEYLSLQGK</sequence>
<accession>V2VIZ0</accession>
<evidence type="ECO:0000313" key="2">
    <source>
        <dbReference type="Proteomes" id="UP000018418"/>
    </source>
</evidence>